<keyword evidence="6 7" id="KW-0012">Acyltransferase</keyword>
<keyword evidence="5 7" id="KW-0472">Membrane</keyword>
<dbReference type="Proteomes" id="UP000823046">
    <property type="component" value="Unassembled WGS sequence"/>
</dbReference>
<accession>A0ABQ7JEE0</accession>
<feature type="transmembrane region" description="Helical" evidence="7">
    <location>
        <begin position="140"/>
        <end position="159"/>
    </location>
</feature>
<organism evidence="9 10">
    <name type="scientific">Cardiosporidium cionae</name>
    <dbReference type="NCBI Taxonomy" id="476202"/>
    <lineage>
        <taxon>Eukaryota</taxon>
        <taxon>Sar</taxon>
        <taxon>Alveolata</taxon>
        <taxon>Apicomplexa</taxon>
        <taxon>Aconoidasida</taxon>
        <taxon>Nephromycida</taxon>
        <taxon>Cardiosporidium</taxon>
    </lineage>
</organism>
<evidence type="ECO:0000313" key="10">
    <source>
        <dbReference type="Proteomes" id="UP000823046"/>
    </source>
</evidence>
<evidence type="ECO:0000313" key="9">
    <source>
        <dbReference type="EMBL" id="KAF8822382.1"/>
    </source>
</evidence>
<evidence type="ECO:0000256" key="1">
    <source>
        <dbReference type="ARBA" id="ARBA00004141"/>
    </source>
</evidence>
<dbReference type="PROSITE" id="PS50216">
    <property type="entry name" value="DHHC"/>
    <property type="match status" value="1"/>
</dbReference>
<evidence type="ECO:0000259" key="8">
    <source>
        <dbReference type="Pfam" id="PF01529"/>
    </source>
</evidence>
<evidence type="ECO:0000256" key="7">
    <source>
        <dbReference type="RuleBase" id="RU079119"/>
    </source>
</evidence>
<sequence length="191" mass="22283">MAEYHCLLLLNFESSVETRNMTAFVSMFLISYRLAIITSPGSIPDALMWIYDPVQLAKSGDTMSNYLESARRNDFLRCIFLQEKKRSGNRRHCKWCMKYKPDRCHHCSICQTCVLRMDHHCPWIINCVGWGNHKYFMLSLLYSCICSIFLGITMMESVLKATKAQDHMPWNDHNRVLREALPLQSALFFGI</sequence>
<dbReference type="EC" id="2.3.1.225" evidence="7"/>
<evidence type="ECO:0000256" key="4">
    <source>
        <dbReference type="ARBA" id="ARBA00022989"/>
    </source>
</evidence>
<reference evidence="9 10" key="1">
    <citation type="journal article" date="2020" name="bioRxiv">
        <title>Metabolic contributions of an alphaproteobacterial endosymbiont in the apicomplexan Cardiosporidium cionae.</title>
        <authorList>
            <person name="Hunter E.S."/>
            <person name="Paight C.J."/>
            <person name="Lane C.E."/>
        </authorList>
    </citation>
    <scope>NUCLEOTIDE SEQUENCE [LARGE SCALE GENOMIC DNA]</scope>
    <source>
        <strain evidence="9">ESH_2018</strain>
    </source>
</reference>
<comment type="caution">
    <text evidence="9">The sequence shown here is derived from an EMBL/GenBank/DDBJ whole genome shotgun (WGS) entry which is preliminary data.</text>
</comment>
<dbReference type="Pfam" id="PF01529">
    <property type="entry name" value="DHHC"/>
    <property type="match status" value="1"/>
</dbReference>
<evidence type="ECO:0000256" key="5">
    <source>
        <dbReference type="ARBA" id="ARBA00023136"/>
    </source>
</evidence>
<feature type="domain" description="Palmitoyltransferase DHHC" evidence="8">
    <location>
        <begin position="88"/>
        <end position="171"/>
    </location>
</feature>
<comment type="catalytic activity">
    <reaction evidence="7">
        <text>L-cysteinyl-[protein] + hexadecanoyl-CoA = S-hexadecanoyl-L-cysteinyl-[protein] + CoA</text>
        <dbReference type="Rhea" id="RHEA:36683"/>
        <dbReference type="Rhea" id="RHEA-COMP:10131"/>
        <dbReference type="Rhea" id="RHEA-COMP:11032"/>
        <dbReference type="ChEBI" id="CHEBI:29950"/>
        <dbReference type="ChEBI" id="CHEBI:57287"/>
        <dbReference type="ChEBI" id="CHEBI:57379"/>
        <dbReference type="ChEBI" id="CHEBI:74151"/>
        <dbReference type="EC" id="2.3.1.225"/>
    </reaction>
</comment>
<comment type="domain">
    <text evidence="7">The DHHC domain is required for palmitoyltransferase activity.</text>
</comment>
<keyword evidence="3 7" id="KW-0812">Transmembrane</keyword>
<keyword evidence="2 7" id="KW-0808">Transferase</keyword>
<protein>
    <recommendedName>
        <fullName evidence="7">Palmitoyltransferase</fullName>
        <ecNumber evidence="7">2.3.1.225</ecNumber>
    </recommendedName>
</protein>
<evidence type="ECO:0000256" key="6">
    <source>
        <dbReference type="ARBA" id="ARBA00023315"/>
    </source>
</evidence>
<dbReference type="InterPro" id="IPR039859">
    <property type="entry name" value="PFA4/ZDH16/20/ERF2-like"/>
</dbReference>
<gene>
    <name evidence="9" type="ORF">IE077_004596</name>
</gene>
<dbReference type="PANTHER" id="PTHR12246">
    <property type="entry name" value="PALMITOYLTRANSFERASE ZDHHC16"/>
    <property type="match status" value="1"/>
</dbReference>
<proteinExistence type="inferred from homology"/>
<evidence type="ECO:0000256" key="3">
    <source>
        <dbReference type="ARBA" id="ARBA00022692"/>
    </source>
</evidence>
<comment type="subcellular location">
    <subcellularLocation>
        <location evidence="1">Membrane</location>
        <topology evidence="1">Multi-pass membrane protein</topology>
    </subcellularLocation>
</comment>
<name>A0ABQ7JEE0_9APIC</name>
<evidence type="ECO:0000256" key="2">
    <source>
        <dbReference type="ARBA" id="ARBA00022679"/>
    </source>
</evidence>
<keyword evidence="10" id="KW-1185">Reference proteome</keyword>
<dbReference type="InterPro" id="IPR001594">
    <property type="entry name" value="Palmitoyltrfase_DHHC"/>
</dbReference>
<dbReference type="EMBL" id="JADAQX010000059">
    <property type="protein sequence ID" value="KAF8822382.1"/>
    <property type="molecule type" value="Genomic_DNA"/>
</dbReference>
<keyword evidence="4 7" id="KW-1133">Transmembrane helix</keyword>
<feature type="transmembrane region" description="Helical" evidence="7">
    <location>
        <begin position="21"/>
        <end position="43"/>
    </location>
</feature>
<comment type="similarity">
    <text evidence="7">Belongs to the DHHC palmitoyltransferase family.</text>
</comment>